<gene>
    <name evidence="5" type="ORF">JMUB590_0108</name>
</gene>
<dbReference type="InterPro" id="IPR003439">
    <property type="entry name" value="ABC_transporter-like_ATP-bd"/>
</dbReference>
<accession>A0ABM7FQ69</accession>
<keyword evidence="1" id="KW-0813">Transport</keyword>
<dbReference type="InterPro" id="IPR027417">
    <property type="entry name" value="P-loop_NTPase"/>
</dbReference>
<dbReference type="PANTHER" id="PTHR43776:SF8">
    <property type="entry name" value="ABC TRANSPORTER, ATP-BINDING PROTEIN"/>
    <property type="match status" value="1"/>
</dbReference>
<evidence type="ECO:0000256" key="1">
    <source>
        <dbReference type="ARBA" id="ARBA00022448"/>
    </source>
</evidence>
<dbReference type="InterPro" id="IPR003593">
    <property type="entry name" value="AAA+_ATPase"/>
</dbReference>
<evidence type="ECO:0000313" key="5">
    <source>
        <dbReference type="EMBL" id="BBD91218.1"/>
    </source>
</evidence>
<dbReference type="EMBL" id="AP018586">
    <property type="protein sequence ID" value="BBD91218.1"/>
    <property type="molecule type" value="Genomic_DNA"/>
</dbReference>
<dbReference type="Pfam" id="PF00005">
    <property type="entry name" value="ABC_tran"/>
    <property type="match status" value="1"/>
</dbReference>
<keyword evidence="2" id="KW-0547">Nucleotide-binding</keyword>
<dbReference type="GeneID" id="58049895"/>
<dbReference type="GO" id="GO:0005524">
    <property type="term" value="F:ATP binding"/>
    <property type="evidence" value="ECO:0007669"/>
    <property type="project" value="UniProtKB-KW"/>
</dbReference>
<protein>
    <submittedName>
        <fullName evidence="5">ABC transporter ATP-binding protein</fullName>
    </submittedName>
</protein>
<evidence type="ECO:0000259" key="4">
    <source>
        <dbReference type="PROSITE" id="PS50893"/>
    </source>
</evidence>
<dbReference type="RefSeq" id="WP_037541768.1">
    <property type="nucleotide sequence ID" value="NZ_AP018585.1"/>
</dbReference>
<evidence type="ECO:0000256" key="3">
    <source>
        <dbReference type="ARBA" id="ARBA00022840"/>
    </source>
</evidence>
<dbReference type="SUPFAM" id="SSF52540">
    <property type="entry name" value="P-loop containing nucleoside triphosphate hydrolases"/>
    <property type="match status" value="1"/>
</dbReference>
<dbReference type="PANTHER" id="PTHR43776">
    <property type="entry name" value="TRANSPORT ATP-BINDING PROTEIN"/>
    <property type="match status" value="1"/>
</dbReference>
<keyword evidence="6" id="KW-1185">Reference proteome</keyword>
<organism evidence="5 6">
    <name type="scientific">Staphylococcus caprae</name>
    <dbReference type="NCBI Taxonomy" id="29380"/>
    <lineage>
        <taxon>Bacteria</taxon>
        <taxon>Bacillati</taxon>
        <taxon>Bacillota</taxon>
        <taxon>Bacilli</taxon>
        <taxon>Bacillales</taxon>
        <taxon>Staphylococcaceae</taxon>
        <taxon>Staphylococcus</taxon>
    </lineage>
</organism>
<dbReference type="PROSITE" id="PS50893">
    <property type="entry name" value="ABC_TRANSPORTER_2"/>
    <property type="match status" value="1"/>
</dbReference>
<dbReference type="PROSITE" id="PS00211">
    <property type="entry name" value="ABC_TRANSPORTER_1"/>
    <property type="match status" value="1"/>
</dbReference>
<dbReference type="SMART" id="SM00382">
    <property type="entry name" value="AAA"/>
    <property type="match status" value="1"/>
</dbReference>
<dbReference type="InterPro" id="IPR017871">
    <property type="entry name" value="ABC_transporter-like_CS"/>
</dbReference>
<dbReference type="Gene3D" id="3.40.50.300">
    <property type="entry name" value="P-loop containing nucleotide triphosphate hydrolases"/>
    <property type="match status" value="1"/>
</dbReference>
<evidence type="ECO:0000256" key="2">
    <source>
        <dbReference type="ARBA" id="ARBA00022741"/>
    </source>
</evidence>
<evidence type="ECO:0000313" key="6">
    <source>
        <dbReference type="Proteomes" id="UP000274772"/>
    </source>
</evidence>
<dbReference type="Proteomes" id="UP000274772">
    <property type="component" value="Chromosome"/>
</dbReference>
<sequence>MLKVNQLSKYINHKVILECISFNMTGQYLLICGKCGSGKSTLAKIIAGLDSDYSGYMSFNGTAKEDFTDKAWMKDIQYVPQYQRDTLNGRKTVEYTLKEPLINYKFDKASYQDRIATVIEKCMLPKEILKQRIETLSGGQFQRVWIAKALIVEPQVLILDEATTNLDVISEEMILDMLKSLNNTKLIIISHDSYVLNTFKGDMLELDKT</sequence>
<reference evidence="5 6" key="1">
    <citation type="submission" date="2018-05" db="EMBL/GenBank/DDBJ databases">
        <title>Complete genome sequencing of three human clinical isolates of Staphylococcus caprae reveals virulence factors similar to those of S. epidermidis and S. capitis.</title>
        <authorList>
            <person name="Watanabe S."/>
            <person name="Cui L."/>
        </authorList>
    </citation>
    <scope>NUCLEOTIDE SEQUENCE [LARGE SCALE GENOMIC DNA]</scope>
    <source>
        <strain evidence="5 6">JMUB590</strain>
    </source>
</reference>
<dbReference type="InterPro" id="IPR050319">
    <property type="entry name" value="ABC_transp_ATP-bind"/>
</dbReference>
<feature type="domain" description="ABC transporter" evidence="4">
    <location>
        <begin position="2"/>
        <end position="209"/>
    </location>
</feature>
<proteinExistence type="predicted"/>
<name>A0ABM7FQ69_9STAP</name>
<keyword evidence="3 5" id="KW-0067">ATP-binding</keyword>